<reference evidence="2" key="1">
    <citation type="journal article" date="2019" name="Int. J. Syst. Evol. Microbiol.">
        <title>The Global Catalogue of Microorganisms (GCM) 10K type strain sequencing project: providing services to taxonomists for standard genome sequencing and annotation.</title>
        <authorList>
            <consortium name="The Broad Institute Genomics Platform"/>
            <consortium name="The Broad Institute Genome Sequencing Center for Infectious Disease"/>
            <person name="Wu L."/>
            <person name="Ma J."/>
        </authorList>
    </citation>
    <scope>NUCLEOTIDE SEQUENCE [LARGE SCALE GENOMIC DNA]</scope>
    <source>
        <strain evidence="2">CGMCC 4.7367</strain>
    </source>
</reference>
<name>A0ABQ3MQG8_9PSEU</name>
<proteinExistence type="predicted"/>
<comment type="caution">
    <text evidence="1">The sequence shown here is derived from an EMBL/GenBank/DDBJ whole genome shotgun (WGS) entry which is preliminary data.</text>
</comment>
<accession>A0ABQ3MQG8</accession>
<protein>
    <submittedName>
        <fullName evidence="1">Uncharacterized protein</fullName>
    </submittedName>
</protein>
<sequence length="159" mass="17926">MFGGNAAPQGRDIGGMSWFSRKPRSRFPSDMAQRLEMLGRFEFDVHNSGVDSADIFPYCLEPFWPIAQEDPIGLLADLREFVKDDDSGFVTYGASRLARELVDKEHLSTPDALALLDGAIEFKRMRNLPSAMLTGHEWSRWLDVHGQGTWPHGRTHPPV</sequence>
<dbReference type="Proteomes" id="UP000605568">
    <property type="component" value="Unassembled WGS sequence"/>
</dbReference>
<keyword evidence="2" id="KW-1185">Reference proteome</keyword>
<dbReference type="RefSeq" id="WP_191303969.1">
    <property type="nucleotide sequence ID" value="NZ_BNAR01000015.1"/>
</dbReference>
<organism evidence="1 2">
    <name type="scientific">Lentzea cavernae</name>
    <dbReference type="NCBI Taxonomy" id="2020703"/>
    <lineage>
        <taxon>Bacteria</taxon>
        <taxon>Bacillati</taxon>
        <taxon>Actinomycetota</taxon>
        <taxon>Actinomycetes</taxon>
        <taxon>Pseudonocardiales</taxon>
        <taxon>Pseudonocardiaceae</taxon>
        <taxon>Lentzea</taxon>
    </lineage>
</organism>
<evidence type="ECO:0000313" key="2">
    <source>
        <dbReference type="Proteomes" id="UP000605568"/>
    </source>
</evidence>
<evidence type="ECO:0000313" key="1">
    <source>
        <dbReference type="EMBL" id="GHH56005.1"/>
    </source>
</evidence>
<dbReference type="EMBL" id="BNAR01000015">
    <property type="protein sequence ID" value="GHH56005.1"/>
    <property type="molecule type" value="Genomic_DNA"/>
</dbReference>
<gene>
    <name evidence="1" type="ORF">GCM10017774_73320</name>
</gene>